<protein>
    <submittedName>
        <fullName evidence="3">Uncharacterized protein</fullName>
    </submittedName>
</protein>
<evidence type="ECO:0000256" key="1">
    <source>
        <dbReference type="SAM" id="MobiDB-lite"/>
    </source>
</evidence>
<feature type="compositionally biased region" description="Basic and acidic residues" evidence="1">
    <location>
        <begin position="116"/>
        <end position="129"/>
    </location>
</feature>
<dbReference type="AlphaFoldDB" id="A0AAD6SBN4"/>
<gene>
    <name evidence="3" type="ORF">C8F04DRAFT_1270124</name>
</gene>
<keyword evidence="2" id="KW-1133">Transmembrane helix</keyword>
<feature type="transmembrane region" description="Helical" evidence="2">
    <location>
        <begin position="21"/>
        <end position="41"/>
    </location>
</feature>
<accession>A0AAD6SBN4</accession>
<dbReference type="EMBL" id="JARJCM010000167">
    <property type="protein sequence ID" value="KAJ7024584.1"/>
    <property type="molecule type" value="Genomic_DNA"/>
</dbReference>
<keyword evidence="2" id="KW-0472">Membrane</keyword>
<feature type="region of interest" description="Disordered" evidence="1">
    <location>
        <begin position="190"/>
        <end position="251"/>
    </location>
</feature>
<keyword evidence="2" id="KW-0812">Transmembrane</keyword>
<feature type="region of interest" description="Disordered" evidence="1">
    <location>
        <begin position="98"/>
        <end position="167"/>
    </location>
</feature>
<name>A0AAD6SBN4_9AGAR</name>
<organism evidence="3 4">
    <name type="scientific">Mycena alexandri</name>
    <dbReference type="NCBI Taxonomy" id="1745969"/>
    <lineage>
        <taxon>Eukaryota</taxon>
        <taxon>Fungi</taxon>
        <taxon>Dikarya</taxon>
        <taxon>Basidiomycota</taxon>
        <taxon>Agaricomycotina</taxon>
        <taxon>Agaricomycetes</taxon>
        <taxon>Agaricomycetidae</taxon>
        <taxon>Agaricales</taxon>
        <taxon>Marasmiineae</taxon>
        <taxon>Mycenaceae</taxon>
        <taxon>Mycena</taxon>
    </lineage>
</organism>
<evidence type="ECO:0000313" key="4">
    <source>
        <dbReference type="Proteomes" id="UP001218188"/>
    </source>
</evidence>
<keyword evidence="4" id="KW-1185">Reference proteome</keyword>
<sequence>MRVFYDLILGEDDELQKMKKGSLYIIALTNTLVASALTFMLKVYNREEKQQLLTCLKPHSRAHQHNLCVAESDEHKRPGSIVNAKLRMRRRREALKLAPSEVQQEAVHKARQHRRNYNERARAHREPRQEIVPPLKKNKSPKLTAPKHAAPQYPPEPTTPPRPAISPFNSIVRQTTAYQSFVLCSPPKPATNQACAHTPPTPTPPDKKRQRVTRTPKSLAVIDAESDGKDGSDEGSESDDAPPRYPPESSIHRWWEYIDTDGPLWNRTGHPDYVPERGQQPYFKGGRKYWF</sequence>
<dbReference type="Proteomes" id="UP001218188">
    <property type="component" value="Unassembled WGS sequence"/>
</dbReference>
<feature type="compositionally biased region" description="Pro residues" evidence="1">
    <location>
        <begin position="152"/>
        <end position="164"/>
    </location>
</feature>
<proteinExistence type="predicted"/>
<reference evidence="3" key="1">
    <citation type="submission" date="2023-03" db="EMBL/GenBank/DDBJ databases">
        <title>Massive genome expansion in bonnet fungi (Mycena s.s.) driven by repeated elements and novel gene families across ecological guilds.</title>
        <authorList>
            <consortium name="Lawrence Berkeley National Laboratory"/>
            <person name="Harder C.B."/>
            <person name="Miyauchi S."/>
            <person name="Viragh M."/>
            <person name="Kuo A."/>
            <person name="Thoen E."/>
            <person name="Andreopoulos B."/>
            <person name="Lu D."/>
            <person name="Skrede I."/>
            <person name="Drula E."/>
            <person name="Henrissat B."/>
            <person name="Morin E."/>
            <person name="Kohler A."/>
            <person name="Barry K."/>
            <person name="LaButti K."/>
            <person name="Morin E."/>
            <person name="Salamov A."/>
            <person name="Lipzen A."/>
            <person name="Mereny Z."/>
            <person name="Hegedus B."/>
            <person name="Baldrian P."/>
            <person name="Stursova M."/>
            <person name="Weitz H."/>
            <person name="Taylor A."/>
            <person name="Grigoriev I.V."/>
            <person name="Nagy L.G."/>
            <person name="Martin F."/>
            <person name="Kauserud H."/>
        </authorList>
    </citation>
    <scope>NUCLEOTIDE SEQUENCE</scope>
    <source>
        <strain evidence="3">CBHHK200</strain>
    </source>
</reference>
<evidence type="ECO:0000313" key="3">
    <source>
        <dbReference type="EMBL" id="KAJ7024584.1"/>
    </source>
</evidence>
<evidence type="ECO:0000256" key="2">
    <source>
        <dbReference type="SAM" id="Phobius"/>
    </source>
</evidence>
<comment type="caution">
    <text evidence="3">The sequence shown here is derived from an EMBL/GenBank/DDBJ whole genome shotgun (WGS) entry which is preliminary data.</text>
</comment>